<dbReference type="PIRSF" id="PIRSF000532">
    <property type="entry name" value="ATP_PFK_prok"/>
    <property type="match status" value="1"/>
</dbReference>
<dbReference type="STRING" id="1799789.AX660_04770"/>
<keyword evidence="9" id="KW-0547">Nucleotide-binding</keyword>
<evidence type="ECO:0000313" key="18">
    <source>
        <dbReference type="Proteomes" id="UP000070299"/>
    </source>
</evidence>
<dbReference type="InterPro" id="IPR012003">
    <property type="entry name" value="ATP_PFK_prok-type"/>
</dbReference>
<keyword evidence="5" id="KW-0963">Cytoplasm</keyword>
<keyword evidence="6" id="KW-0021">Allosteric enzyme</keyword>
<proteinExistence type="inferred from homology"/>
<evidence type="ECO:0000256" key="8">
    <source>
        <dbReference type="ARBA" id="ARBA00022723"/>
    </source>
</evidence>
<keyword evidence="11" id="KW-0067">ATP-binding</keyword>
<dbReference type="Gene3D" id="3.40.50.460">
    <property type="entry name" value="Phosphofructokinase domain"/>
    <property type="match status" value="1"/>
</dbReference>
<dbReference type="EMBL" id="LSNE01000002">
    <property type="protein sequence ID" value="KXI30737.1"/>
    <property type="molecule type" value="Genomic_DNA"/>
</dbReference>
<dbReference type="InterPro" id="IPR022953">
    <property type="entry name" value="ATP_PFK"/>
</dbReference>
<dbReference type="GO" id="GO:0016208">
    <property type="term" value="F:AMP binding"/>
    <property type="evidence" value="ECO:0007669"/>
    <property type="project" value="TreeGrafter"/>
</dbReference>
<keyword evidence="8" id="KW-0479">Metal-binding</keyword>
<evidence type="ECO:0000256" key="7">
    <source>
        <dbReference type="ARBA" id="ARBA00022679"/>
    </source>
</evidence>
<evidence type="ECO:0000256" key="3">
    <source>
        <dbReference type="ARBA" id="ARBA00004679"/>
    </source>
</evidence>
<dbReference type="AlphaFoldDB" id="A0A136A679"/>
<evidence type="ECO:0000256" key="10">
    <source>
        <dbReference type="ARBA" id="ARBA00022777"/>
    </source>
</evidence>
<keyword evidence="10 17" id="KW-0418">Kinase</keyword>
<dbReference type="GO" id="GO:0005945">
    <property type="term" value="C:6-phosphofructokinase complex"/>
    <property type="evidence" value="ECO:0007669"/>
    <property type="project" value="TreeGrafter"/>
</dbReference>
<evidence type="ECO:0000256" key="4">
    <source>
        <dbReference type="ARBA" id="ARBA00012055"/>
    </source>
</evidence>
<dbReference type="PROSITE" id="PS00433">
    <property type="entry name" value="PHOSPHOFRUCTOKINASE"/>
    <property type="match status" value="1"/>
</dbReference>
<dbReference type="GO" id="GO:0061621">
    <property type="term" value="P:canonical glycolysis"/>
    <property type="evidence" value="ECO:0007669"/>
    <property type="project" value="TreeGrafter"/>
</dbReference>
<evidence type="ECO:0000256" key="13">
    <source>
        <dbReference type="ARBA" id="ARBA00023152"/>
    </source>
</evidence>
<sequence length="340" mass="36800">MRKIAVLTSGGDAPGMNACIRAIVLTAEHFGVQIIGYKHGYNGLLDQEYLPLKARNVANIIQRGGTILRSARCSSFKTEESAKLAAKNLNALGIEALLIIGGDGSFRGACHLAKHWQGQVIGLPGTIDNDIYGTDATIGYHTAIETALDSIDKVRDTADAFERIFLVEVMGRHAGFIGLSAALASASDQVLVPELCTDLNTEVDNIVSHLQAAMNKRGNCSYIIVTAENLWPGGVTNLAQTLHEKTKLECRPVILGHVQRGGSPVSQDRLLATKMGAYAVEQAIAGKTNIMVAEQNNQLLCLPIETSWQQRKTLDPYLVKIQQEFFDITKQAEHVVNVKG</sequence>
<dbReference type="GO" id="GO:0030388">
    <property type="term" value="P:fructose 1,6-bisphosphate metabolic process"/>
    <property type="evidence" value="ECO:0007669"/>
    <property type="project" value="TreeGrafter"/>
</dbReference>
<dbReference type="RefSeq" id="WP_068371622.1">
    <property type="nucleotide sequence ID" value="NZ_LSNE01000002.1"/>
</dbReference>
<keyword evidence="13" id="KW-0324">Glycolysis</keyword>
<comment type="pathway">
    <text evidence="3">Carbohydrate degradation; glycolysis; D-glyceraldehyde 3-phosphate and glycerone phosphate from D-glucose: step 3/4.</text>
</comment>
<dbReference type="GO" id="GO:0048029">
    <property type="term" value="F:monosaccharide binding"/>
    <property type="evidence" value="ECO:0007669"/>
    <property type="project" value="TreeGrafter"/>
</dbReference>
<keyword evidence="18" id="KW-1185">Reference proteome</keyword>
<evidence type="ECO:0000256" key="5">
    <source>
        <dbReference type="ARBA" id="ARBA00022490"/>
    </source>
</evidence>
<dbReference type="InterPro" id="IPR000023">
    <property type="entry name" value="Phosphofructokinase_dom"/>
</dbReference>
<name>A0A136A679_9ALTE</name>
<dbReference type="FunFam" id="3.40.50.460:FF:000002">
    <property type="entry name" value="ATP-dependent 6-phosphofructokinase"/>
    <property type="match status" value="1"/>
</dbReference>
<dbReference type="InterPro" id="IPR015912">
    <property type="entry name" value="Phosphofructokinase_CS"/>
</dbReference>
<dbReference type="GO" id="GO:0042802">
    <property type="term" value="F:identical protein binding"/>
    <property type="evidence" value="ECO:0007669"/>
    <property type="project" value="TreeGrafter"/>
</dbReference>
<evidence type="ECO:0000256" key="6">
    <source>
        <dbReference type="ARBA" id="ARBA00022533"/>
    </source>
</evidence>
<evidence type="ECO:0000256" key="12">
    <source>
        <dbReference type="ARBA" id="ARBA00022842"/>
    </source>
</evidence>
<dbReference type="GO" id="GO:0006002">
    <property type="term" value="P:fructose 6-phosphate metabolic process"/>
    <property type="evidence" value="ECO:0007669"/>
    <property type="project" value="InterPro"/>
</dbReference>
<dbReference type="PANTHER" id="PTHR13697:SF4">
    <property type="entry name" value="ATP-DEPENDENT 6-PHOSPHOFRUCTOKINASE"/>
    <property type="match status" value="1"/>
</dbReference>
<dbReference type="EC" id="2.7.1.11" evidence="4"/>
<evidence type="ECO:0000256" key="2">
    <source>
        <dbReference type="ARBA" id="ARBA00004496"/>
    </source>
</evidence>
<dbReference type="SUPFAM" id="SSF53784">
    <property type="entry name" value="Phosphofructokinase"/>
    <property type="match status" value="1"/>
</dbReference>
<evidence type="ECO:0000256" key="9">
    <source>
        <dbReference type="ARBA" id="ARBA00022741"/>
    </source>
</evidence>
<comment type="similarity">
    <text evidence="14">Belongs to the phosphofructokinase type A (PFKA) family.</text>
</comment>
<comment type="cofactor">
    <cofactor evidence="1">
        <name>Mg(2+)</name>
        <dbReference type="ChEBI" id="CHEBI:18420"/>
    </cofactor>
</comment>
<dbReference type="Gene3D" id="3.40.50.450">
    <property type="match status" value="1"/>
</dbReference>
<evidence type="ECO:0000259" key="16">
    <source>
        <dbReference type="Pfam" id="PF00365"/>
    </source>
</evidence>
<accession>A0A136A679</accession>
<feature type="domain" description="Phosphofructokinase" evidence="16">
    <location>
        <begin position="3"/>
        <end position="281"/>
    </location>
</feature>
<dbReference type="GO" id="GO:0003872">
    <property type="term" value="F:6-phosphofructokinase activity"/>
    <property type="evidence" value="ECO:0007669"/>
    <property type="project" value="UniProtKB-EC"/>
</dbReference>
<gene>
    <name evidence="17" type="ORF">AX660_04770</name>
</gene>
<dbReference type="PRINTS" id="PR00476">
    <property type="entry name" value="PHFRCTKINASE"/>
</dbReference>
<protein>
    <recommendedName>
        <fullName evidence="4">6-phosphofructokinase</fullName>
        <ecNumber evidence="4">2.7.1.11</ecNumber>
    </recommendedName>
</protein>
<evidence type="ECO:0000256" key="15">
    <source>
        <dbReference type="ARBA" id="ARBA00048070"/>
    </source>
</evidence>
<dbReference type="GO" id="GO:0005524">
    <property type="term" value="F:ATP binding"/>
    <property type="evidence" value="ECO:0007669"/>
    <property type="project" value="UniProtKB-KW"/>
</dbReference>
<comment type="caution">
    <text evidence="17">The sequence shown here is derived from an EMBL/GenBank/DDBJ whole genome shotgun (WGS) entry which is preliminary data.</text>
</comment>
<dbReference type="GO" id="GO:0046872">
    <property type="term" value="F:metal ion binding"/>
    <property type="evidence" value="ECO:0007669"/>
    <property type="project" value="UniProtKB-KW"/>
</dbReference>
<reference evidence="18" key="1">
    <citation type="submission" date="2016-02" db="EMBL/GenBank/DDBJ databases">
        <authorList>
            <person name="Schultz-Johansen M."/>
            <person name="Glaring M.A."/>
            <person name="Bech P.K."/>
            <person name="Stougaard P."/>
        </authorList>
    </citation>
    <scope>NUCLEOTIDE SEQUENCE [LARGE SCALE GENOMIC DNA]</scope>
    <source>
        <strain evidence="18">S66</strain>
    </source>
</reference>
<evidence type="ECO:0000256" key="11">
    <source>
        <dbReference type="ARBA" id="ARBA00022840"/>
    </source>
</evidence>
<keyword evidence="12" id="KW-0460">Magnesium</keyword>
<dbReference type="Proteomes" id="UP000070299">
    <property type="component" value="Unassembled WGS sequence"/>
</dbReference>
<dbReference type="InterPro" id="IPR035966">
    <property type="entry name" value="PKF_sf"/>
</dbReference>
<dbReference type="UniPathway" id="UPA00109">
    <property type="reaction ID" value="UER00182"/>
</dbReference>
<dbReference type="Pfam" id="PF00365">
    <property type="entry name" value="PFK"/>
    <property type="match status" value="1"/>
</dbReference>
<dbReference type="OrthoDB" id="9802503at2"/>
<dbReference type="GO" id="GO:0070095">
    <property type="term" value="F:fructose-6-phosphate binding"/>
    <property type="evidence" value="ECO:0007669"/>
    <property type="project" value="TreeGrafter"/>
</dbReference>
<evidence type="ECO:0000256" key="14">
    <source>
        <dbReference type="ARBA" id="ARBA00038478"/>
    </source>
</evidence>
<dbReference type="PANTHER" id="PTHR13697">
    <property type="entry name" value="PHOSPHOFRUCTOKINASE"/>
    <property type="match status" value="1"/>
</dbReference>
<organism evidence="17 18">
    <name type="scientific">Paraglaciecola hydrolytica</name>
    <dbReference type="NCBI Taxonomy" id="1799789"/>
    <lineage>
        <taxon>Bacteria</taxon>
        <taxon>Pseudomonadati</taxon>
        <taxon>Pseudomonadota</taxon>
        <taxon>Gammaproteobacteria</taxon>
        <taxon>Alteromonadales</taxon>
        <taxon>Alteromonadaceae</taxon>
        <taxon>Paraglaciecola</taxon>
    </lineage>
</organism>
<evidence type="ECO:0000256" key="1">
    <source>
        <dbReference type="ARBA" id="ARBA00001946"/>
    </source>
</evidence>
<dbReference type="NCBIfam" id="NF002872">
    <property type="entry name" value="PRK03202.1"/>
    <property type="match status" value="1"/>
</dbReference>
<comment type="subcellular location">
    <subcellularLocation>
        <location evidence="2">Cytoplasm</location>
    </subcellularLocation>
</comment>
<keyword evidence="7" id="KW-0808">Transferase</keyword>
<evidence type="ECO:0000313" key="17">
    <source>
        <dbReference type="EMBL" id="KXI30737.1"/>
    </source>
</evidence>
<comment type="catalytic activity">
    <reaction evidence="15">
        <text>beta-D-fructose 6-phosphate + ATP = beta-D-fructose 1,6-bisphosphate + ADP + H(+)</text>
        <dbReference type="Rhea" id="RHEA:16109"/>
        <dbReference type="ChEBI" id="CHEBI:15378"/>
        <dbReference type="ChEBI" id="CHEBI:30616"/>
        <dbReference type="ChEBI" id="CHEBI:32966"/>
        <dbReference type="ChEBI" id="CHEBI:57634"/>
        <dbReference type="ChEBI" id="CHEBI:456216"/>
        <dbReference type="EC" id="2.7.1.11"/>
    </reaction>
</comment>